<reference evidence="1" key="2">
    <citation type="submission" date="2020-09" db="EMBL/GenBank/DDBJ databases">
        <authorList>
            <person name="Sun Q."/>
            <person name="Kim S."/>
        </authorList>
    </citation>
    <scope>NUCLEOTIDE SEQUENCE</scope>
    <source>
        <strain evidence="1">KCTC 42651</strain>
    </source>
</reference>
<evidence type="ECO:0000313" key="1">
    <source>
        <dbReference type="EMBL" id="GHD42180.1"/>
    </source>
</evidence>
<protein>
    <submittedName>
        <fullName evidence="1">Uncharacterized protein</fullName>
    </submittedName>
</protein>
<dbReference type="AlphaFoldDB" id="A0A918XNI3"/>
<dbReference type="RefSeq" id="WP_189987540.1">
    <property type="nucleotide sequence ID" value="NZ_BMZS01000002.1"/>
</dbReference>
<keyword evidence="2" id="KW-1185">Reference proteome</keyword>
<dbReference type="Proteomes" id="UP000630353">
    <property type="component" value="Unassembled WGS sequence"/>
</dbReference>
<dbReference type="EMBL" id="BMZS01000002">
    <property type="protein sequence ID" value="GHD42180.1"/>
    <property type="molecule type" value="Genomic_DNA"/>
</dbReference>
<sequence>MLFLATTACALPAWGWSDPCEPKEVRLLCGKEPINTAVCEALQADPGGPQAVDKLRAAAVSARAEFALGTRLDASRLVACRLIELAAPADAADVLRASLDAVLATVARTERDEGILSAVVDTALLQAKAGFDLDFGWTLSEFERVAAAYGEPENLVLARGLFGKGLAALGRDDLARDQFQRALPVALALPERDGDRGPRLGNLQTLVQMEAEAGLWDLATAALPPLLAAAAVIDDLPATDRERQGMHRSIAALRDAVERREWPPR</sequence>
<reference evidence="1" key="1">
    <citation type="journal article" date="2014" name="Int. J. Syst. Evol. Microbiol.">
        <title>Complete genome sequence of Corynebacterium casei LMG S-19264T (=DSM 44701T), isolated from a smear-ripened cheese.</title>
        <authorList>
            <consortium name="US DOE Joint Genome Institute (JGI-PGF)"/>
            <person name="Walter F."/>
            <person name="Albersmeier A."/>
            <person name="Kalinowski J."/>
            <person name="Ruckert C."/>
        </authorList>
    </citation>
    <scope>NUCLEOTIDE SEQUENCE</scope>
    <source>
        <strain evidence="1">KCTC 42651</strain>
    </source>
</reference>
<proteinExistence type="predicted"/>
<accession>A0A918XNI3</accession>
<evidence type="ECO:0000313" key="2">
    <source>
        <dbReference type="Proteomes" id="UP000630353"/>
    </source>
</evidence>
<comment type="caution">
    <text evidence="1">The sequence shown here is derived from an EMBL/GenBank/DDBJ whole genome shotgun (WGS) entry which is preliminary data.</text>
</comment>
<name>A0A918XNI3_9PROT</name>
<gene>
    <name evidence="1" type="ORF">GCM10017083_06870</name>
</gene>
<organism evidence="1 2">
    <name type="scientific">Thalassobaculum fulvum</name>
    <dbReference type="NCBI Taxonomy" id="1633335"/>
    <lineage>
        <taxon>Bacteria</taxon>
        <taxon>Pseudomonadati</taxon>
        <taxon>Pseudomonadota</taxon>
        <taxon>Alphaproteobacteria</taxon>
        <taxon>Rhodospirillales</taxon>
        <taxon>Thalassobaculaceae</taxon>
        <taxon>Thalassobaculum</taxon>
    </lineage>
</organism>